<comment type="similarity">
    <text evidence="2">Belongs to the class-V pyridoxal-phosphate-dependent aminotransferase family. NifS/IscS subfamily.</text>
</comment>
<dbReference type="RefSeq" id="WP_322445373.1">
    <property type="nucleotide sequence ID" value="NZ_JAXOFX010000002.1"/>
</dbReference>
<dbReference type="InterPro" id="IPR015424">
    <property type="entry name" value="PyrdxlP-dep_Trfase"/>
</dbReference>
<comment type="caution">
    <text evidence="9">The sequence shown here is derived from an EMBL/GenBank/DDBJ whole genome shotgun (WGS) entry which is preliminary data.</text>
</comment>
<evidence type="ECO:0000313" key="10">
    <source>
        <dbReference type="Proteomes" id="UP001290455"/>
    </source>
</evidence>
<evidence type="ECO:0000256" key="3">
    <source>
        <dbReference type="ARBA" id="ARBA00022723"/>
    </source>
</evidence>
<dbReference type="InterPro" id="IPR000192">
    <property type="entry name" value="Aminotrans_V_dom"/>
</dbReference>
<proteinExistence type="inferred from homology"/>
<reference evidence="9 10" key="1">
    <citation type="submission" date="2023-11" db="EMBL/GenBank/DDBJ databases">
        <title>Bacillus jintuensis, isolated from a mudflat on the Beibu Gulf coast.</title>
        <authorList>
            <person name="Li M."/>
        </authorList>
    </citation>
    <scope>NUCLEOTIDE SEQUENCE [LARGE SCALE GENOMIC DNA]</scope>
    <source>
        <strain evidence="9 10">31A1R</strain>
        <plasmid evidence="9">unnamed</plasmid>
    </source>
</reference>
<comment type="cofactor">
    <cofactor evidence="1 7">
        <name>pyridoxal 5'-phosphate</name>
        <dbReference type="ChEBI" id="CHEBI:597326"/>
    </cofactor>
</comment>
<dbReference type="Proteomes" id="UP001290455">
    <property type="component" value="Unassembled WGS sequence"/>
</dbReference>
<sequence length="382" mass="42524">MKYFDYAASCPLDKNAGEAYIKAATEYFGNSRSLHDIGSAANQLLESCRQEIASLLGVQKDGIYFTSGGSESNFLALHSLLSGKNKQGKHIISGVAEHSSVQSTLESLKQDGYEITLLSFDQEGFIDIEELKKEIREDTVLVTIQHVNPEIGTIQPIDEISNLCKQHSILFHSDTVQSFGKLELKNLSQQVDALSISGHKFYGPKGIGAVYLNPKLNWLPFYPGTSHEYGFRPGTLNVPAIVGMTVAAQKAYQSLNEYHEQFFQLREKLLSVLEPMAEQITFYNADCHRQLPSTFGLRLKGLEGQFVMLECNRHGYAISTGSACQTGKQSASKTMRALNIPEKEAKEFIRISFGRDTTEEDITELGHTILEIIQTHLHIVIK</sequence>
<evidence type="ECO:0000256" key="7">
    <source>
        <dbReference type="RuleBase" id="RU004504"/>
    </source>
</evidence>
<dbReference type="NCBIfam" id="NF002806">
    <property type="entry name" value="PRK02948.1"/>
    <property type="match status" value="1"/>
</dbReference>
<dbReference type="SUPFAM" id="SSF53383">
    <property type="entry name" value="PLP-dependent transferases"/>
    <property type="match status" value="1"/>
</dbReference>
<keyword evidence="5" id="KW-0408">Iron</keyword>
<protein>
    <submittedName>
        <fullName evidence="9">IscS subfamily cysteine desulfurase</fullName>
    </submittedName>
</protein>
<feature type="domain" description="Aminotransferase class V" evidence="8">
    <location>
        <begin position="3"/>
        <end position="365"/>
    </location>
</feature>
<evidence type="ECO:0000256" key="1">
    <source>
        <dbReference type="ARBA" id="ARBA00001933"/>
    </source>
</evidence>
<geneLocation type="plasmid" evidence="9">
    <name>unnamed</name>
</geneLocation>
<dbReference type="InterPro" id="IPR015421">
    <property type="entry name" value="PyrdxlP-dep_Trfase_major"/>
</dbReference>
<dbReference type="Gene3D" id="3.90.1150.10">
    <property type="entry name" value="Aspartate Aminotransferase, domain 1"/>
    <property type="match status" value="1"/>
</dbReference>
<gene>
    <name evidence="9" type="ORF">SM124_03605</name>
</gene>
<dbReference type="Gene3D" id="1.10.260.50">
    <property type="match status" value="1"/>
</dbReference>
<evidence type="ECO:0000313" key="9">
    <source>
        <dbReference type="EMBL" id="MDZ5470832.1"/>
    </source>
</evidence>
<dbReference type="InterPro" id="IPR016454">
    <property type="entry name" value="Cysteine_dSase"/>
</dbReference>
<keyword evidence="9" id="KW-0614">Plasmid</keyword>
<keyword evidence="6" id="KW-0411">Iron-sulfur</keyword>
<dbReference type="InterPro" id="IPR020578">
    <property type="entry name" value="Aminotrans_V_PyrdxlP_BS"/>
</dbReference>
<dbReference type="PIRSF" id="PIRSF005572">
    <property type="entry name" value="NifS"/>
    <property type="match status" value="1"/>
</dbReference>
<dbReference type="PROSITE" id="PS00595">
    <property type="entry name" value="AA_TRANSFER_CLASS_5"/>
    <property type="match status" value="1"/>
</dbReference>
<keyword evidence="10" id="KW-1185">Reference proteome</keyword>
<dbReference type="PANTHER" id="PTHR11601">
    <property type="entry name" value="CYSTEINE DESULFURYLASE FAMILY MEMBER"/>
    <property type="match status" value="1"/>
</dbReference>
<evidence type="ECO:0000256" key="4">
    <source>
        <dbReference type="ARBA" id="ARBA00022898"/>
    </source>
</evidence>
<evidence type="ECO:0000259" key="8">
    <source>
        <dbReference type="Pfam" id="PF00266"/>
    </source>
</evidence>
<evidence type="ECO:0000256" key="6">
    <source>
        <dbReference type="ARBA" id="ARBA00023014"/>
    </source>
</evidence>
<accession>A0ABU5IUL0</accession>
<name>A0ABU5IUL0_9BACI</name>
<organism evidence="9 10">
    <name type="scientific">Robertmurraya mangrovi</name>
    <dbReference type="NCBI Taxonomy" id="3098077"/>
    <lineage>
        <taxon>Bacteria</taxon>
        <taxon>Bacillati</taxon>
        <taxon>Bacillota</taxon>
        <taxon>Bacilli</taxon>
        <taxon>Bacillales</taxon>
        <taxon>Bacillaceae</taxon>
        <taxon>Robertmurraya</taxon>
    </lineage>
</organism>
<keyword evidence="4" id="KW-0663">Pyridoxal phosphate</keyword>
<dbReference type="Pfam" id="PF00266">
    <property type="entry name" value="Aminotran_5"/>
    <property type="match status" value="1"/>
</dbReference>
<keyword evidence="3" id="KW-0479">Metal-binding</keyword>
<dbReference type="PANTHER" id="PTHR11601:SF36">
    <property type="entry name" value="CYSTEINE DESULFURASE NIFS-RELATED"/>
    <property type="match status" value="1"/>
</dbReference>
<dbReference type="EMBL" id="JAXOFX010000002">
    <property type="protein sequence ID" value="MDZ5470832.1"/>
    <property type="molecule type" value="Genomic_DNA"/>
</dbReference>
<dbReference type="InterPro" id="IPR015422">
    <property type="entry name" value="PyrdxlP-dep_Trfase_small"/>
</dbReference>
<evidence type="ECO:0000256" key="5">
    <source>
        <dbReference type="ARBA" id="ARBA00023004"/>
    </source>
</evidence>
<evidence type="ECO:0000256" key="2">
    <source>
        <dbReference type="ARBA" id="ARBA00006490"/>
    </source>
</evidence>
<dbReference type="Gene3D" id="3.40.640.10">
    <property type="entry name" value="Type I PLP-dependent aspartate aminotransferase-like (Major domain)"/>
    <property type="match status" value="1"/>
</dbReference>